<sequence>MADEALAGLDEGALRKLLEVTADLAERRRIRSAIRELQRQELQREEEALASKRFRAERQDNKENWLHSQQQEAEQQAALARLAGRLESMNDVEELTALLRGAGEYEERKLIRAAIRRIRAQEIEAATLAGRLCSGRPNSGSREESKGRAAHRLERCEVPEREKQKQQAEIPEPTPTPQGTSRDVTTVTLLVQAPPGGTPSLPASPVSSPTTASPEPPLEPSEARCPAAEAVGSPESPSSPPRATSPEPQELPATPSTERQAVNKLLPGPTEPPAVQGPTKGPSDTKRADLAGPRPCQRSLSMLSPCQPAQNREPTTLASGPSSFQRAGSVRDRVRKFTSDSPMAAGLQEGPPRLVLGPSTPTRLLGPSHVSTTPASSSNSSSSRGPSDTSSRLSKEPRGTARPLAQLQSCPREEGPGRRGLAARPLENRAGGPVARSEEPSALLPVPVGTAEPGASMKTTFTIEIKDGRGQASTGRVLLPTGNQRAELTLGLRAPPTLLSTSSGGKSTITHISRPGTLARLGSVTHVTSFSHASPDSRGGCGIKMEPEPAEPPSAEVEVANGAEQTRVDKAPETRSPLNTEELMAIEDESILDKMLDQTTDFEERKLIRAALRELRQKKRDGGGRTMVQTKTFSSSSSKKMGSIFDREDEASPRPGSLAALEKRQAEKKKELMKAQSLPKTSASQARKAMIEKLEKEGASGSPGGPRAAVQRSTSFGVPNANSIKQMLLDWCRAKTRGYEHVDIQNFSSSWSDGMAFCALVHNFFPEAFDYGQLSPQNRRQNFEVAFSSAEMLVDCVPLVEVEDMMIMGKKPDPKCVFTYVQSLYNHLRRHELRLRGKNV</sequence>
<dbReference type="RefSeq" id="XP_053062678.1">
    <property type="nucleotide sequence ID" value="XM_053206703.1"/>
</dbReference>
<gene>
    <name evidence="4" type="primary">SMTN</name>
</gene>
<dbReference type="InterPro" id="IPR001715">
    <property type="entry name" value="CH_dom"/>
</dbReference>
<dbReference type="GeneID" id="106983282"/>
<dbReference type="SUPFAM" id="SSF47576">
    <property type="entry name" value="Calponin-homology domain, CH-domain"/>
    <property type="match status" value="1"/>
</dbReference>
<dbReference type="PANTHER" id="PTHR23167:SF52">
    <property type="entry name" value="SMOOTHELIN"/>
    <property type="match status" value="1"/>
</dbReference>
<protein>
    <submittedName>
        <fullName evidence="4">Smoothelin isoform X6</fullName>
    </submittedName>
</protein>
<name>A0ABM3NTB7_ACIJB</name>
<feature type="compositionally biased region" description="Basic and acidic residues" evidence="1">
    <location>
        <begin position="661"/>
        <end position="673"/>
    </location>
</feature>
<feature type="region of interest" description="Disordered" evidence="1">
    <location>
        <begin position="618"/>
        <end position="714"/>
    </location>
</feature>
<dbReference type="InterPro" id="IPR022189">
    <property type="entry name" value="SMTN"/>
</dbReference>
<keyword evidence="3" id="KW-1185">Reference proteome</keyword>
<evidence type="ECO:0000313" key="3">
    <source>
        <dbReference type="Proteomes" id="UP001652583"/>
    </source>
</evidence>
<dbReference type="PROSITE" id="PS50021">
    <property type="entry name" value="CH"/>
    <property type="match status" value="1"/>
</dbReference>
<dbReference type="InterPro" id="IPR036872">
    <property type="entry name" value="CH_dom_sf"/>
</dbReference>
<evidence type="ECO:0000256" key="1">
    <source>
        <dbReference type="SAM" id="MobiDB-lite"/>
    </source>
</evidence>
<dbReference type="Gene3D" id="1.10.418.10">
    <property type="entry name" value="Calponin-like domain"/>
    <property type="match status" value="1"/>
</dbReference>
<feature type="compositionally biased region" description="Polar residues" evidence="1">
    <location>
        <begin position="298"/>
        <end position="326"/>
    </location>
</feature>
<organism evidence="3 4">
    <name type="scientific">Acinonyx jubatus</name>
    <name type="common">Cheetah</name>
    <dbReference type="NCBI Taxonomy" id="32536"/>
    <lineage>
        <taxon>Eukaryota</taxon>
        <taxon>Metazoa</taxon>
        <taxon>Chordata</taxon>
        <taxon>Craniata</taxon>
        <taxon>Vertebrata</taxon>
        <taxon>Euteleostomi</taxon>
        <taxon>Mammalia</taxon>
        <taxon>Eutheria</taxon>
        <taxon>Laurasiatheria</taxon>
        <taxon>Carnivora</taxon>
        <taxon>Feliformia</taxon>
        <taxon>Felidae</taxon>
        <taxon>Felinae</taxon>
        <taxon>Acinonyx</taxon>
    </lineage>
</organism>
<dbReference type="SMART" id="SM00033">
    <property type="entry name" value="CH"/>
    <property type="match status" value="1"/>
</dbReference>
<evidence type="ECO:0000259" key="2">
    <source>
        <dbReference type="PROSITE" id="PS50021"/>
    </source>
</evidence>
<feature type="domain" description="Calponin-homology (CH)" evidence="2">
    <location>
        <begin position="722"/>
        <end position="829"/>
    </location>
</feature>
<reference evidence="4" key="1">
    <citation type="submission" date="2025-08" db="UniProtKB">
        <authorList>
            <consortium name="RefSeq"/>
        </authorList>
    </citation>
    <scope>IDENTIFICATION</scope>
    <source>
        <tissue evidence="4">Blood</tissue>
    </source>
</reference>
<feature type="compositionally biased region" description="Low complexity" evidence="1">
    <location>
        <begin position="198"/>
        <end position="213"/>
    </location>
</feature>
<proteinExistence type="predicted"/>
<accession>A0ABM3NTB7</accession>
<feature type="compositionally biased region" description="Basic and acidic residues" evidence="1">
    <location>
        <begin position="141"/>
        <end position="166"/>
    </location>
</feature>
<feature type="compositionally biased region" description="Basic and acidic residues" evidence="1">
    <location>
        <begin position="689"/>
        <end position="698"/>
    </location>
</feature>
<dbReference type="Pfam" id="PF12510">
    <property type="entry name" value="Smoothelin"/>
    <property type="match status" value="3"/>
</dbReference>
<dbReference type="PANTHER" id="PTHR23167">
    <property type="entry name" value="CALPONIN HOMOLOGY DOMAIN-CONTAINING PROTEIN DDB_G0272472-RELATED"/>
    <property type="match status" value="1"/>
</dbReference>
<feature type="compositionally biased region" description="Low complexity" evidence="1">
    <location>
        <begin position="367"/>
        <end position="392"/>
    </location>
</feature>
<evidence type="ECO:0000313" key="4">
    <source>
        <dbReference type="RefSeq" id="XP_053062678.1"/>
    </source>
</evidence>
<dbReference type="InterPro" id="IPR050540">
    <property type="entry name" value="F-actin_Monoox_Mical"/>
</dbReference>
<dbReference type="Proteomes" id="UP001652583">
    <property type="component" value="Chromosome D3"/>
</dbReference>
<dbReference type="Pfam" id="PF00307">
    <property type="entry name" value="CH"/>
    <property type="match status" value="1"/>
</dbReference>
<feature type="region of interest" description="Disordered" evidence="1">
    <location>
        <begin position="132"/>
        <end position="451"/>
    </location>
</feature>
<dbReference type="CDD" id="cd21258">
    <property type="entry name" value="CH_SMTNA"/>
    <property type="match status" value="1"/>
</dbReference>
<feature type="compositionally biased region" description="Polar residues" evidence="1">
    <location>
        <begin position="177"/>
        <end position="189"/>
    </location>
</feature>
<feature type="compositionally biased region" description="Basic and acidic residues" evidence="1">
    <location>
        <begin position="329"/>
        <end position="338"/>
    </location>
</feature>